<protein>
    <submittedName>
        <fullName evidence="1">Uncharacterized protein</fullName>
    </submittedName>
</protein>
<dbReference type="HOGENOM" id="CLU_1497070_0_0_1"/>
<name>D8Q6H7_SCHCM</name>
<dbReference type="KEGG" id="scm:SCHCO_01096381"/>
<reference evidence="1 2" key="1">
    <citation type="journal article" date="2010" name="Nat. Biotechnol.">
        <title>Genome sequence of the model mushroom Schizophyllum commune.</title>
        <authorList>
            <person name="Ohm R.A."/>
            <person name="de Jong J.F."/>
            <person name="Lugones L.G."/>
            <person name="Aerts A."/>
            <person name="Kothe E."/>
            <person name="Stajich J.E."/>
            <person name="de Vries R.P."/>
            <person name="Record E."/>
            <person name="Levasseur A."/>
            <person name="Baker S.E."/>
            <person name="Bartholomew K.A."/>
            <person name="Coutinho P.M."/>
            <person name="Erdmann S."/>
            <person name="Fowler T.J."/>
            <person name="Gathman A.C."/>
            <person name="Lombard V."/>
            <person name="Henrissat B."/>
            <person name="Knabe N."/>
            <person name="Kuees U."/>
            <person name="Lilly W.W."/>
            <person name="Lindquist E."/>
            <person name="Lucas S."/>
            <person name="Magnuson J.K."/>
            <person name="Piumi F."/>
            <person name="Raudaskoski M."/>
            <person name="Salamov A."/>
            <person name="Schmutz J."/>
            <person name="Schwarze F.W.M.R."/>
            <person name="vanKuyk P.A."/>
            <person name="Horton J.S."/>
            <person name="Grigoriev I.V."/>
            <person name="Woesten H.A.B."/>
        </authorList>
    </citation>
    <scope>NUCLEOTIDE SEQUENCE [LARGE SCALE GENOMIC DNA]</scope>
    <source>
        <strain evidence="2">H4-8 / FGSC 9210</strain>
    </source>
</reference>
<evidence type="ECO:0000313" key="1">
    <source>
        <dbReference type="EMBL" id="EFI96640.1"/>
    </source>
</evidence>
<dbReference type="VEuPathDB" id="FungiDB:SCHCODRAFT_01096381"/>
<dbReference type="GeneID" id="9589244"/>
<organism evidence="2">
    <name type="scientific">Schizophyllum commune (strain H4-8 / FGSC 9210)</name>
    <name type="common">Split gill fungus</name>
    <dbReference type="NCBI Taxonomy" id="578458"/>
    <lineage>
        <taxon>Eukaryota</taxon>
        <taxon>Fungi</taxon>
        <taxon>Dikarya</taxon>
        <taxon>Basidiomycota</taxon>
        <taxon>Agaricomycotina</taxon>
        <taxon>Agaricomycetes</taxon>
        <taxon>Agaricomycetidae</taxon>
        <taxon>Agaricales</taxon>
        <taxon>Schizophyllaceae</taxon>
        <taxon>Schizophyllum</taxon>
    </lineage>
</organism>
<dbReference type="InParanoid" id="D8Q6H7"/>
<accession>D8Q6H7</accession>
<dbReference type="RefSeq" id="XP_003031543.1">
    <property type="nucleotide sequence ID" value="XM_003031497.1"/>
</dbReference>
<dbReference type="Proteomes" id="UP000007431">
    <property type="component" value="Unassembled WGS sequence"/>
</dbReference>
<feature type="non-terminal residue" evidence="1">
    <location>
        <position position="180"/>
    </location>
</feature>
<proteinExistence type="predicted"/>
<sequence length="180" mass="19958">MSPLSGNPSRNCGTCLRRRHAVARAPFHRATASSSDAGVSLFGLRICGGGDLDCCVAYCTIWGLDDLLRRTRIDNLSQCEFMISDLPYEILNDSANSDNEDDDLEPFCRYCVVERRSVLDMTNLRDIGPVIHSSRTLKLRLNLAKDLPALLQPAPDSLCSLDAEISELEDTETDHNLRSL</sequence>
<gene>
    <name evidence="1" type="ORF">SCHCODRAFT_110168</name>
</gene>
<dbReference type="AlphaFoldDB" id="D8Q6H7"/>
<dbReference type="EMBL" id="GL377307">
    <property type="protein sequence ID" value="EFI96640.1"/>
    <property type="molecule type" value="Genomic_DNA"/>
</dbReference>
<evidence type="ECO:0000313" key="2">
    <source>
        <dbReference type="Proteomes" id="UP000007431"/>
    </source>
</evidence>
<keyword evidence="2" id="KW-1185">Reference proteome</keyword>